<evidence type="ECO:0000313" key="1">
    <source>
        <dbReference type="EMBL" id="JAD26754.1"/>
    </source>
</evidence>
<proteinExistence type="predicted"/>
<dbReference type="EMBL" id="GBRH01271141">
    <property type="protein sequence ID" value="JAD26754.1"/>
    <property type="molecule type" value="Transcribed_RNA"/>
</dbReference>
<sequence length="30" mass="3525">MKKIIFLPEIKSYLPSHSHKQCTIMQQASH</sequence>
<reference evidence="1" key="1">
    <citation type="submission" date="2014-09" db="EMBL/GenBank/DDBJ databases">
        <authorList>
            <person name="Magalhaes I.L.F."/>
            <person name="Oliveira U."/>
            <person name="Santos F.R."/>
            <person name="Vidigal T.H.D.A."/>
            <person name="Brescovit A.D."/>
            <person name="Santos A.J."/>
        </authorList>
    </citation>
    <scope>NUCLEOTIDE SEQUENCE</scope>
    <source>
        <tissue evidence="1">Shoot tissue taken approximately 20 cm above the soil surface</tissue>
    </source>
</reference>
<protein>
    <submittedName>
        <fullName evidence="1">Uncharacterized protein</fullName>
    </submittedName>
</protein>
<dbReference type="AlphaFoldDB" id="A0A0A8YJJ4"/>
<name>A0A0A8YJJ4_ARUDO</name>
<accession>A0A0A8YJJ4</accession>
<reference evidence="1" key="2">
    <citation type="journal article" date="2015" name="Data Brief">
        <title>Shoot transcriptome of the giant reed, Arundo donax.</title>
        <authorList>
            <person name="Barrero R.A."/>
            <person name="Guerrero F.D."/>
            <person name="Moolhuijzen P."/>
            <person name="Goolsby J.A."/>
            <person name="Tidwell J."/>
            <person name="Bellgard S.E."/>
            <person name="Bellgard M.I."/>
        </authorList>
    </citation>
    <scope>NUCLEOTIDE SEQUENCE</scope>
    <source>
        <tissue evidence="1">Shoot tissue taken approximately 20 cm above the soil surface</tissue>
    </source>
</reference>
<organism evidence="1">
    <name type="scientific">Arundo donax</name>
    <name type="common">Giant reed</name>
    <name type="synonym">Donax arundinaceus</name>
    <dbReference type="NCBI Taxonomy" id="35708"/>
    <lineage>
        <taxon>Eukaryota</taxon>
        <taxon>Viridiplantae</taxon>
        <taxon>Streptophyta</taxon>
        <taxon>Embryophyta</taxon>
        <taxon>Tracheophyta</taxon>
        <taxon>Spermatophyta</taxon>
        <taxon>Magnoliopsida</taxon>
        <taxon>Liliopsida</taxon>
        <taxon>Poales</taxon>
        <taxon>Poaceae</taxon>
        <taxon>PACMAD clade</taxon>
        <taxon>Arundinoideae</taxon>
        <taxon>Arundineae</taxon>
        <taxon>Arundo</taxon>
    </lineage>
</organism>